<keyword evidence="11" id="KW-1185">Reference proteome</keyword>
<dbReference type="PANTHER" id="PTHR43584:SF3">
    <property type="entry name" value="BIFUNCTIONAL PROTEIN GLMU"/>
    <property type="match status" value="1"/>
</dbReference>
<evidence type="ECO:0000313" key="11">
    <source>
        <dbReference type="Proteomes" id="UP000002985"/>
    </source>
</evidence>
<dbReference type="EMBL" id="BAFH01000002">
    <property type="protein sequence ID" value="GAB61400.1"/>
    <property type="molecule type" value="Genomic_DNA"/>
</dbReference>
<dbReference type="GO" id="GO:0003977">
    <property type="term" value="F:UDP-N-acetylglucosamine diphosphorylase activity"/>
    <property type="evidence" value="ECO:0007669"/>
    <property type="project" value="UniProtKB-EC"/>
</dbReference>
<dbReference type="OrthoDB" id="9775031at2"/>
<evidence type="ECO:0000256" key="6">
    <source>
        <dbReference type="ARBA" id="ARBA00048247"/>
    </source>
</evidence>
<comment type="catalytic activity">
    <reaction evidence="6">
        <text>alpha-D-glucosamine 1-phosphate + acetyl-CoA = N-acetyl-alpha-D-glucosamine 1-phosphate + CoA + H(+)</text>
        <dbReference type="Rhea" id="RHEA:13725"/>
        <dbReference type="ChEBI" id="CHEBI:15378"/>
        <dbReference type="ChEBI" id="CHEBI:57287"/>
        <dbReference type="ChEBI" id="CHEBI:57288"/>
        <dbReference type="ChEBI" id="CHEBI:57776"/>
        <dbReference type="ChEBI" id="CHEBI:58516"/>
        <dbReference type="EC" id="2.3.1.157"/>
    </reaction>
</comment>
<evidence type="ECO:0000256" key="4">
    <source>
        <dbReference type="ARBA" id="ARBA00022695"/>
    </source>
</evidence>
<feature type="domain" description="MobA-like NTP transferase" evidence="9">
    <location>
        <begin position="6"/>
        <end position="129"/>
    </location>
</feature>
<name>I3II55_9BACT</name>
<evidence type="ECO:0000256" key="7">
    <source>
        <dbReference type="ARBA" id="ARBA00048493"/>
    </source>
</evidence>
<accession>I3II55</accession>
<comment type="similarity">
    <text evidence="1">In the C-terminal section; belongs to the transferase hexapeptide repeat family.</text>
</comment>
<comment type="catalytic activity">
    <reaction evidence="7">
        <text>N-acetyl-alpha-D-glucosamine 1-phosphate + UTP + H(+) = UDP-N-acetyl-alpha-D-glucosamine + diphosphate</text>
        <dbReference type="Rhea" id="RHEA:13509"/>
        <dbReference type="ChEBI" id="CHEBI:15378"/>
        <dbReference type="ChEBI" id="CHEBI:33019"/>
        <dbReference type="ChEBI" id="CHEBI:46398"/>
        <dbReference type="ChEBI" id="CHEBI:57705"/>
        <dbReference type="ChEBI" id="CHEBI:57776"/>
        <dbReference type="EC" id="2.7.7.23"/>
    </reaction>
</comment>
<keyword evidence="5" id="KW-0012">Acyltransferase</keyword>
<dbReference type="STRING" id="247490.KSU1_B0543"/>
<comment type="caution">
    <text evidence="10">The sequence shown here is derived from an EMBL/GenBank/DDBJ whole genome shotgun (WGS) entry which is preliminary data.</text>
</comment>
<dbReference type="InterPro" id="IPR029044">
    <property type="entry name" value="Nucleotide-diphossugar_trans"/>
</dbReference>
<comment type="function">
    <text evidence="8">Catalyzes the last two sequential reactions in the de novo biosynthetic pathway for UDP-N-acetylglucosamine (UDP-GlcNAc). The C-terminal domain catalyzes the transfer of acetyl group from acetyl coenzyme A to glucosamine-1-phosphate (GlcN-1-P) to produce N-acetylglucosamine-1-phosphate (GlcNAc-1-P), which is converted into UDP-GlcNAc by the transfer of uridine 5-monophosphate (from uridine 5-triphosphate), a reaction catalyzed by the N-terminal domain.</text>
</comment>
<keyword evidence="3" id="KW-0808">Transferase</keyword>
<evidence type="ECO:0000256" key="8">
    <source>
        <dbReference type="ARBA" id="ARBA00049628"/>
    </source>
</evidence>
<organism evidence="10 11">
    <name type="scientific">Candidatus Jettenia caeni</name>
    <dbReference type="NCBI Taxonomy" id="247490"/>
    <lineage>
        <taxon>Bacteria</taxon>
        <taxon>Pseudomonadati</taxon>
        <taxon>Planctomycetota</taxon>
        <taxon>Candidatus Brocadiia</taxon>
        <taxon>Candidatus Brocadiales</taxon>
        <taxon>Candidatus Brocadiaceae</taxon>
        <taxon>Candidatus Jettenia</taxon>
    </lineage>
</organism>
<dbReference type="PANTHER" id="PTHR43584">
    <property type="entry name" value="NUCLEOTIDYL TRANSFERASE"/>
    <property type="match status" value="1"/>
</dbReference>
<reference evidence="10 11" key="1">
    <citation type="journal article" date="2012" name="FEBS Lett.">
        <title>Anammox organism KSU-1 expresses a NirK-type copper-containing nitrite reductase instead of a NirS-type with cytochrome cd1.</title>
        <authorList>
            <person name="Hira D."/>
            <person name="Toh H."/>
            <person name="Migita C.T."/>
            <person name="Okubo H."/>
            <person name="Nishiyama T."/>
            <person name="Hattori M."/>
            <person name="Furukawa K."/>
            <person name="Fujii T."/>
        </authorList>
    </citation>
    <scope>NUCLEOTIDE SEQUENCE [LARGE SCALE GENOMIC DNA]</scope>
</reference>
<dbReference type="AlphaFoldDB" id="I3II55"/>
<gene>
    <name evidence="10" type="ORF">KSU1_B0543</name>
</gene>
<evidence type="ECO:0000256" key="3">
    <source>
        <dbReference type="ARBA" id="ARBA00022679"/>
    </source>
</evidence>
<protein>
    <submittedName>
        <fullName evidence="10">UDP-N-acetylglucosamine pyrophosphorylase</fullName>
    </submittedName>
</protein>
<dbReference type="eggNOG" id="COG1207">
    <property type="taxonomic scope" value="Bacteria"/>
</dbReference>
<sequence>MRKTTAIILAAGKGTRMRSSRPKALHEVCGTPLLGYVIEAVQDAGVSQIIVVAGDKKESVKDNLKKMSVEIAEQYEQLGTAHAVMSARHLLPNRTDAIIVLNGDTPLVKPQTLKKLITINTGTEADVTLLTACLDKPRGYGRISRDLHGGIKGIIEESEANAEGLKIKEINGFQSDTTSFVEG</sequence>
<evidence type="ECO:0000256" key="1">
    <source>
        <dbReference type="ARBA" id="ARBA00007707"/>
    </source>
</evidence>
<proteinExistence type="inferred from homology"/>
<evidence type="ECO:0000259" key="9">
    <source>
        <dbReference type="Pfam" id="PF12804"/>
    </source>
</evidence>
<evidence type="ECO:0000313" key="10">
    <source>
        <dbReference type="EMBL" id="GAB61400.1"/>
    </source>
</evidence>
<evidence type="ECO:0000256" key="2">
    <source>
        <dbReference type="ARBA" id="ARBA00007947"/>
    </source>
</evidence>
<keyword evidence="4" id="KW-0548">Nucleotidyltransferase</keyword>
<comment type="similarity">
    <text evidence="2">In the N-terminal section; belongs to the N-acetylglucosamine-1-phosphate uridyltransferase family.</text>
</comment>
<evidence type="ECO:0000256" key="5">
    <source>
        <dbReference type="ARBA" id="ARBA00023315"/>
    </source>
</evidence>
<dbReference type="GO" id="GO:0019134">
    <property type="term" value="F:glucosamine-1-phosphate N-acetyltransferase activity"/>
    <property type="evidence" value="ECO:0007669"/>
    <property type="project" value="UniProtKB-EC"/>
</dbReference>
<dbReference type="Proteomes" id="UP000002985">
    <property type="component" value="Unassembled WGS sequence"/>
</dbReference>
<dbReference type="InterPro" id="IPR050065">
    <property type="entry name" value="GlmU-like"/>
</dbReference>
<dbReference type="InterPro" id="IPR025877">
    <property type="entry name" value="MobA-like_NTP_Trfase"/>
</dbReference>
<dbReference type="SUPFAM" id="SSF53448">
    <property type="entry name" value="Nucleotide-diphospho-sugar transferases"/>
    <property type="match status" value="1"/>
</dbReference>
<dbReference type="Pfam" id="PF12804">
    <property type="entry name" value="NTP_transf_3"/>
    <property type="match status" value="1"/>
</dbReference>
<dbReference type="Gene3D" id="3.90.550.10">
    <property type="entry name" value="Spore Coat Polysaccharide Biosynthesis Protein SpsA, Chain A"/>
    <property type="match status" value="1"/>
</dbReference>